<keyword evidence="3" id="KW-1185">Reference proteome</keyword>
<dbReference type="Proteomes" id="UP000237347">
    <property type="component" value="Unassembled WGS sequence"/>
</dbReference>
<dbReference type="EMBL" id="PKMF04000571">
    <property type="protein sequence ID" value="KAK7825544.1"/>
    <property type="molecule type" value="Genomic_DNA"/>
</dbReference>
<evidence type="ECO:0008006" key="4">
    <source>
        <dbReference type="Google" id="ProtNLM"/>
    </source>
</evidence>
<evidence type="ECO:0000313" key="2">
    <source>
        <dbReference type="EMBL" id="KAK7825544.1"/>
    </source>
</evidence>
<name>A0AAW0JFA1_QUESU</name>
<protein>
    <recommendedName>
        <fullName evidence="4">Transmembrane protein</fullName>
    </recommendedName>
</protein>
<dbReference type="AlphaFoldDB" id="A0AAW0JFA1"/>
<sequence>MATVGDNAMCKGHHGIVPNGCHRNLVLANDLTCTILMMIFVIFVVISCHSEVEATRTLKEDFASDNHHHKYLKI</sequence>
<reference evidence="2 3" key="1">
    <citation type="journal article" date="2018" name="Sci. Data">
        <title>The draft genome sequence of cork oak.</title>
        <authorList>
            <person name="Ramos A.M."/>
            <person name="Usie A."/>
            <person name="Barbosa P."/>
            <person name="Barros P.M."/>
            <person name="Capote T."/>
            <person name="Chaves I."/>
            <person name="Simoes F."/>
            <person name="Abreu I."/>
            <person name="Carrasquinho I."/>
            <person name="Faro C."/>
            <person name="Guimaraes J.B."/>
            <person name="Mendonca D."/>
            <person name="Nobrega F."/>
            <person name="Rodrigues L."/>
            <person name="Saibo N.J.M."/>
            <person name="Varela M.C."/>
            <person name="Egas C."/>
            <person name="Matos J."/>
            <person name="Miguel C.M."/>
            <person name="Oliveira M.M."/>
            <person name="Ricardo C.P."/>
            <person name="Goncalves S."/>
        </authorList>
    </citation>
    <scope>NUCLEOTIDE SEQUENCE [LARGE SCALE GENOMIC DNA]</scope>
    <source>
        <strain evidence="3">cv. HL8</strain>
    </source>
</reference>
<organism evidence="2 3">
    <name type="scientific">Quercus suber</name>
    <name type="common">Cork oak</name>
    <dbReference type="NCBI Taxonomy" id="58331"/>
    <lineage>
        <taxon>Eukaryota</taxon>
        <taxon>Viridiplantae</taxon>
        <taxon>Streptophyta</taxon>
        <taxon>Embryophyta</taxon>
        <taxon>Tracheophyta</taxon>
        <taxon>Spermatophyta</taxon>
        <taxon>Magnoliopsida</taxon>
        <taxon>eudicotyledons</taxon>
        <taxon>Gunneridae</taxon>
        <taxon>Pentapetalae</taxon>
        <taxon>rosids</taxon>
        <taxon>fabids</taxon>
        <taxon>Fagales</taxon>
        <taxon>Fagaceae</taxon>
        <taxon>Quercus</taxon>
    </lineage>
</organism>
<proteinExistence type="predicted"/>
<evidence type="ECO:0000256" key="1">
    <source>
        <dbReference type="SAM" id="Phobius"/>
    </source>
</evidence>
<comment type="caution">
    <text evidence="2">The sequence shown here is derived from an EMBL/GenBank/DDBJ whole genome shotgun (WGS) entry which is preliminary data.</text>
</comment>
<evidence type="ECO:0000313" key="3">
    <source>
        <dbReference type="Proteomes" id="UP000237347"/>
    </source>
</evidence>
<accession>A0AAW0JFA1</accession>
<keyword evidence="1" id="KW-0812">Transmembrane</keyword>
<keyword evidence="1" id="KW-1133">Transmembrane helix</keyword>
<keyword evidence="1" id="KW-0472">Membrane</keyword>
<gene>
    <name evidence="2" type="ORF">CFP56_033019</name>
</gene>
<feature type="transmembrane region" description="Helical" evidence="1">
    <location>
        <begin position="26"/>
        <end position="46"/>
    </location>
</feature>